<evidence type="ECO:0000256" key="1">
    <source>
        <dbReference type="SAM" id="Phobius"/>
    </source>
</evidence>
<keyword evidence="1" id="KW-1133">Transmembrane helix</keyword>
<proteinExistence type="predicted"/>
<accession>A0A5M3MXP3</accession>
<dbReference type="GeneID" id="19204852"/>
<dbReference type="RefSeq" id="XP_007765676.1">
    <property type="nucleotide sequence ID" value="XM_007767486.1"/>
</dbReference>
<evidence type="ECO:0000313" key="2">
    <source>
        <dbReference type="EMBL" id="EIW83777.1"/>
    </source>
</evidence>
<name>A0A5M3MXP3_CONPW</name>
<protein>
    <submittedName>
        <fullName evidence="2">Uncharacterized protein</fullName>
    </submittedName>
</protein>
<dbReference type="KEGG" id="cput:CONPUDRAFT_163077"/>
<keyword evidence="3" id="KW-1185">Reference proteome</keyword>
<dbReference type="AlphaFoldDB" id="A0A5M3MXP3"/>
<comment type="caution">
    <text evidence="2">The sequence shown here is derived from an EMBL/GenBank/DDBJ whole genome shotgun (WGS) entry which is preliminary data.</text>
</comment>
<keyword evidence="1" id="KW-0812">Transmembrane</keyword>
<dbReference type="EMBL" id="JH711575">
    <property type="protein sequence ID" value="EIW83777.1"/>
    <property type="molecule type" value="Genomic_DNA"/>
</dbReference>
<gene>
    <name evidence="2" type="ORF">CONPUDRAFT_163077</name>
</gene>
<feature type="transmembrane region" description="Helical" evidence="1">
    <location>
        <begin position="52"/>
        <end position="72"/>
    </location>
</feature>
<keyword evidence="1" id="KW-0472">Membrane</keyword>
<dbReference type="Proteomes" id="UP000053558">
    <property type="component" value="Unassembled WGS sequence"/>
</dbReference>
<evidence type="ECO:0000313" key="3">
    <source>
        <dbReference type="Proteomes" id="UP000053558"/>
    </source>
</evidence>
<sequence>MSLQDYVTRKAFRVVPTFPHRFIIRPMPHQTLDYPEQSNCSDILPHISLFPLWHFLFLIFSPLSLAILFSSYTSPLLVRALYSHSVGRFPSLRLDNSHDNTGKHEVQVVKELGDLLLVSSPHVQDEYRSRLSQSLSPVNRT</sequence>
<reference evidence="3" key="1">
    <citation type="journal article" date="2012" name="Science">
        <title>The Paleozoic origin of enzymatic lignin decomposition reconstructed from 31 fungal genomes.</title>
        <authorList>
            <person name="Floudas D."/>
            <person name="Binder M."/>
            <person name="Riley R."/>
            <person name="Barry K."/>
            <person name="Blanchette R.A."/>
            <person name="Henrissat B."/>
            <person name="Martinez A.T."/>
            <person name="Otillar R."/>
            <person name="Spatafora J.W."/>
            <person name="Yadav J.S."/>
            <person name="Aerts A."/>
            <person name="Benoit I."/>
            <person name="Boyd A."/>
            <person name="Carlson A."/>
            <person name="Copeland A."/>
            <person name="Coutinho P.M."/>
            <person name="de Vries R.P."/>
            <person name="Ferreira P."/>
            <person name="Findley K."/>
            <person name="Foster B."/>
            <person name="Gaskell J."/>
            <person name="Glotzer D."/>
            <person name="Gorecki P."/>
            <person name="Heitman J."/>
            <person name="Hesse C."/>
            <person name="Hori C."/>
            <person name="Igarashi K."/>
            <person name="Jurgens J.A."/>
            <person name="Kallen N."/>
            <person name="Kersten P."/>
            <person name="Kohler A."/>
            <person name="Kuees U."/>
            <person name="Kumar T.K.A."/>
            <person name="Kuo A."/>
            <person name="LaButti K."/>
            <person name="Larrondo L.F."/>
            <person name="Lindquist E."/>
            <person name="Ling A."/>
            <person name="Lombard V."/>
            <person name="Lucas S."/>
            <person name="Lundell T."/>
            <person name="Martin R."/>
            <person name="McLaughlin D.J."/>
            <person name="Morgenstern I."/>
            <person name="Morin E."/>
            <person name="Murat C."/>
            <person name="Nagy L.G."/>
            <person name="Nolan M."/>
            <person name="Ohm R.A."/>
            <person name="Patyshakuliyeva A."/>
            <person name="Rokas A."/>
            <person name="Ruiz-Duenas F.J."/>
            <person name="Sabat G."/>
            <person name="Salamov A."/>
            <person name="Samejima M."/>
            <person name="Schmutz J."/>
            <person name="Slot J.C."/>
            <person name="St John F."/>
            <person name="Stenlid J."/>
            <person name="Sun H."/>
            <person name="Sun S."/>
            <person name="Syed K."/>
            <person name="Tsang A."/>
            <person name="Wiebenga A."/>
            <person name="Young D."/>
            <person name="Pisabarro A."/>
            <person name="Eastwood D.C."/>
            <person name="Martin F."/>
            <person name="Cullen D."/>
            <person name="Grigoriev I.V."/>
            <person name="Hibbett D.S."/>
        </authorList>
    </citation>
    <scope>NUCLEOTIDE SEQUENCE [LARGE SCALE GENOMIC DNA]</scope>
    <source>
        <strain evidence="3">RWD-64-598 SS2</strain>
    </source>
</reference>
<organism evidence="2 3">
    <name type="scientific">Coniophora puteana (strain RWD-64-598)</name>
    <name type="common">Brown rot fungus</name>
    <dbReference type="NCBI Taxonomy" id="741705"/>
    <lineage>
        <taxon>Eukaryota</taxon>
        <taxon>Fungi</taxon>
        <taxon>Dikarya</taxon>
        <taxon>Basidiomycota</taxon>
        <taxon>Agaricomycotina</taxon>
        <taxon>Agaricomycetes</taxon>
        <taxon>Agaricomycetidae</taxon>
        <taxon>Boletales</taxon>
        <taxon>Coniophorineae</taxon>
        <taxon>Coniophoraceae</taxon>
        <taxon>Coniophora</taxon>
    </lineage>
</organism>